<feature type="domain" description="PKD-like" evidence="4">
    <location>
        <begin position="2592"/>
        <end position="2631"/>
    </location>
</feature>
<feature type="compositionally biased region" description="Low complexity" evidence="1">
    <location>
        <begin position="2074"/>
        <end position="2084"/>
    </location>
</feature>
<evidence type="ECO:0000256" key="2">
    <source>
        <dbReference type="SAM" id="SignalP"/>
    </source>
</evidence>
<evidence type="ECO:0000313" key="5">
    <source>
        <dbReference type="EMBL" id="MBC6993130.1"/>
    </source>
</evidence>
<sequence length="3580" mass="372699">MKNVTFFTRLLSLVVLLVGLVSGSASGQFCNLNSSNISVSVMNTCDGERPTVFVNFNSFNIEGDVVIEYQPVFAGFITTNINYQANVEAVNGFTSFQIEEPILVLNNQVTNFVRILSVSVTGGCTQMFTGNEVVSNNYSLQTPSDITISNLTVTSPPCPNVPTGQIAFSFLPNTPNAGPFTNFNRFQVRGTPFSPNFFITLNPPNNPPNNTNRYRVTTNQGLVSGTYTFLINDLQTGCEVPYTVSIGGMFDVAAAATDATCFGVSDGTITITPQGANPQVNGPLTWAIAGPNYNATGVIQANGPNTYPSFTQSGLASGSYTVFLTASSGGCTASETVFIGQPAEIVATVSAPTICADADLFTVNISGVSGLDPNARFRFIDGSQLDNIPGNNNNCWTRPNSGTTLLATIANGDGTYTFTSGTASAMLGCRDLNRDTTVTIALELRNALTNCRNTFFFDLQIDAQPVAPAVDAIAVLSPGDTVTGPFCSGQDIEVFVADYDPAFVYTVDFADALAGANIDTLGDFAALPMTYTGAGTVVGNFVNNNNSQRTIAFSITKTNPTTGCVSLDSVFTAVIRPLPVVDPNLSLTPFVCSDEEYSISVSLNDGGSNANVRFNYQWSFNGNLQQSGSFSGFGLEDGDNITSTFRNVSGVAQTVTLTITPTFPQNNPLAGGGNTDNSCEGTPVVITLTVAPEPVLTYSLAIGGSAPVTLESGDVQAYEICSGDDFLLSNLMIAEDGGNFRAKFVEFRVNGDAGFLNIPVQSMDPQLVQTVAIENFTLGVEDVMNNNPDNNAQVAEIILTPYFESFATNFPTCAGEPIRLFLTVNPEVPTLASPQAVTVCSDERIEYRIGGASGMGDLETRITRVQVLSESGDFIVPPGAASIDSFAFTIAGADGGNALGTGAGNSFGGRGALVRGSLSDLELLPGDTVRVRLGVAGASKPTNGDGGDATTLVVIRPGTGIVHTVVAGGGGGAGNAFGGGSGSSFNVGGMPGNGTPGVGPGGFGGTGFPSALGGDGRSTGGGGGGGWRGGNGGTSITGAGGEGGFSYHSGLSVSPTFGFKSSSATDGEARLFYTVVYDDIRFNLLSRTVDPSLIDNSEPLTNGEVDSILFGQRFFNPTNGPLDVTYVFSTNTEANCGDAGSVEVVVTVEPNPTGFLTSGATEILGNATNGYTATICSDDPLEAFLNTVINPTTSVNSVYFLVSTTTSPGITFAPGNGEQANASSNFGGDNSGAFFPLRLFENGIINNTGATGTVTYTITPYIFRGSMLDACAGDPFTFTVTVEPGFDPGNIATPSLVTLCSREALSDVGFDFAATQTGLNNPFNTIRIVDFRASTNSPDFTAIQLDTVGLANGGTLVFANEGYFNDNSFSNRTGAAVTVEYDVRLVSSEGCESEIITYPFRIRAEPIISESNAALTVCSDDDLGIAVLPAPNSAFFATWNNTADVTFSYELTAPNLTYTGSNNYPASGANASLFSNDSFENLTNQPQTATYTVVATTRFGCTSLPATYTITVLPRPDISVVASQGNASVTGTVPVSNADTLTICSGSSVNFDLSQTVTGTPVRYRVARDLSNAPGVTDGSGNPLDNFEGGLEVADFSEAIVNPGTASAFVRYTFVAYTFGTNGEDNNGGTDDCRGTASILFVEITPSNVDENALDNVLRVDNGTGLNTEPNGTQVCDNSEIRVRPRTTLDPRSGLGFTWVRENDGTPLAGDTEGTGVFDTTLNGSFYDAVGPNRIRQILTATDETTQEVRYIIRLYSFGNDGINDFLTEGSDDCLGDVDTVTVLLDPTPVLTLDLEVGSQSATLNAAGGPYFYEICSGDDFLIDNLMIPESATGKTKYISIEALGQLGFLGLPGAVFADVAPAAGFSLGAQNVQNTTMNNAAQTAIIRITPYFEDGGDPNNFSTDECAGEPIVITVTLNPTPTPIGPFSEVVCSDERVAYTIPDAMNVGQSRVAGGTDFSESNDFVVPVGAQAIRQVNISLSGANGGATIGNTRGGLGGTVDADQLNSFFGPQTLFPGDTVRVRKGTPGNVGISNGDGGNATLVYFIAGPNNPGTEGEIFQTYVAGGGGGAGFASSGGDTSGGSLNPNTPAPGTGTTGLGLGGFGGTGWLMGNPTAGSLGGAGRSNGGGGGGGWRGGNGGSNLDGAGGAAGTSFAGVSAGATFGTKSFGDPADGEVQMTYTLVYNDIRFVLNNRNIAPGLVDNSDNPIVDGETDTILFGERFFNPTDGPLDVVYNFSTSSEANCPGSEVIVTLTVEPNPTVTLSSGGTTIVDNNDGTYSAEICSGDSLSAILSSLTIPTAGANAVRAQVVSVERGPNITFGSSTGQQASGNAGMGGNFGGNNRPSVAPIPFFESSITNIGTGPEEVTYTVVPFIANPGAPNCFGDTIQLTVTVNPEFVGVNQNPATLNLCSNSTLADGGFDLEGTQTISNMIAYDRIIIDTVVISPANNPNFEILASIYNGSPVIVNEALDYFGDDLYRNRTGSPVFVTYTVRLISGTDCFSEPISYVFRITAEPVILATETPTNSIDTVICNNLTTGLVVNPASNSAFNTIGAFEANVDLSYEIDLPSGVTLTKVNGVYPNPDGGRSYMEDDELENTTDGPLDVVYTVTPFNNGCVGDPVVYTVTVEPNPSVELTLTSLDAVGIFNPGNSAQPVNPNPVFNLCSGQALETTVSAASVASEGMLMARVVITDPGMLTGLTSPVILPASQLGDLLSFAAGELVNTTAAAQTITVNYFTWFEKNGTTGFQSATDCRSSGNVEFNVVVSPVNTARVDVRVTDDAVITPIPSGQDTLCSGALFDLAVRTSSAVASDPNRPAIDSFLVQVDAPGLIAGPGTQASDFIVGPPFENPAFFFTRLDDLSFTNTTAGIKTVTYIVTPFSNGCAGIADTTTISFRPTTELELNEPVICALPGTATAIFAVDVNQQTLTTANADYRWRYIGGTASGFSLTRANGNNFVFVGDPANQANTITFNNERTLIVTPSQTVMPGIARFEILYDNLTNGACGMVLDTVTLTLSAEADSGTPDPTFPVQCDGVNIVLTDALLGESAGGVFTLAGGGAIPGSPNFTPMVGGNSTTPVEIQLVYTVGGGNSGCSIESTPFSIFVEPAPNAGSYVGTPGEACQGAFAVNLYDLLTGATPGGTFTQTAGIDFVAVGSDGVFDQNGVTPGTYVYSYTVASSFGCGSDVTTGLTLVVRSQQDCSEPVPCDTIVLNAGFNVISFDVIPMDTRIESIFADEIATNNLLSVFSVNPVTRSSETYTYNPVFGTTSNSIAGIVDGLGYIVQVENATTIVTCGMAADTSIRAELISGLNIVGYTKPGSESSLDYFSTLIAAGDLNQIRTVENGQLLRLRFNPLNGDFIFVQNSFGYLLDVASDYAPGSWRTGEQMPTSSFDKLFGYTNLGAEYAGQSIKFLDAVGNVLTRATVAENGTFENVILYGDLSQTRLLEGLMVGEEIFAEFQGEVISTGLQFDGGWYLRQADLNFSLVKEAVEETISDEFSVSLYPNPTAGLTKVDLNLDQDYDYVRLEVVSMLGQVVATYEYDQQAKGQQTKEIDLQLLPSGTYQVLVLTEQGVKATRQVIRR</sequence>
<feature type="region of interest" description="Disordered" evidence="1">
    <location>
        <begin position="2074"/>
        <end position="2099"/>
    </location>
</feature>
<dbReference type="RefSeq" id="WP_187465254.1">
    <property type="nucleotide sequence ID" value="NZ_JACSIT010000051.1"/>
</dbReference>
<reference evidence="5" key="1">
    <citation type="submission" date="2020-08" db="EMBL/GenBank/DDBJ databases">
        <title>Lewinella bacteria from marine environments.</title>
        <authorList>
            <person name="Zhong Y."/>
        </authorList>
    </citation>
    <scope>NUCLEOTIDE SEQUENCE</scope>
    <source>
        <strain evidence="5">KCTC 42187</strain>
    </source>
</reference>
<organism evidence="5 6">
    <name type="scientific">Neolewinella lacunae</name>
    <dbReference type="NCBI Taxonomy" id="1517758"/>
    <lineage>
        <taxon>Bacteria</taxon>
        <taxon>Pseudomonadati</taxon>
        <taxon>Bacteroidota</taxon>
        <taxon>Saprospiria</taxon>
        <taxon>Saprospirales</taxon>
        <taxon>Lewinellaceae</taxon>
        <taxon>Neolewinella</taxon>
    </lineage>
</organism>
<dbReference type="NCBIfam" id="TIGR04183">
    <property type="entry name" value="Por_Secre_tail"/>
    <property type="match status" value="1"/>
</dbReference>
<proteinExistence type="predicted"/>
<evidence type="ECO:0000313" key="6">
    <source>
        <dbReference type="Proteomes" id="UP000650081"/>
    </source>
</evidence>
<dbReference type="Pfam" id="PF19406">
    <property type="entry name" value="PKD_5"/>
    <property type="match status" value="3"/>
</dbReference>
<dbReference type="EMBL" id="JACSIT010000051">
    <property type="protein sequence ID" value="MBC6993130.1"/>
    <property type="molecule type" value="Genomic_DNA"/>
</dbReference>
<evidence type="ECO:0000256" key="1">
    <source>
        <dbReference type="SAM" id="MobiDB-lite"/>
    </source>
</evidence>
<dbReference type="InterPro" id="IPR045828">
    <property type="entry name" value="PKD_Bacteroidetes"/>
</dbReference>
<feature type="region of interest" description="Disordered" evidence="1">
    <location>
        <begin position="1001"/>
        <end position="1037"/>
    </location>
</feature>
<feature type="domain" description="PKD-like" evidence="4">
    <location>
        <begin position="1243"/>
        <end position="1284"/>
    </location>
</feature>
<feature type="signal peptide" evidence="2">
    <location>
        <begin position="1"/>
        <end position="27"/>
    </location>
</feature>
<feature type="domain" description="PKD-like" evidence="4">
    <location>
        <begin position="614"/>
        <end position="694"/>
    </location>
</feature>
<accession>A0A923T676</accession>
<feature type="compositionally biased region" description="Gly residues" evidence="1">
    <location>
        <begin position="2118"/>
        <end position="2139"/>
    </location>
</feature>
<keyword evidence="6" id="KW-1185">Reference proteome</keyword>
<comment type="caution">
    <text evidence="5">The sequence shown here is derived from an EMBL/GenBank/DDBJ whole genome shotgun (WGS) entry which is preliminary data.</text>
</comment>
<name>A0A923T676_9BACT</name>
<feature type="compositionally biased region" description="Polar residues" evidence="1">
    <location>
        <begin position="2320"/>
        <end position="2329"/>
    </location>
</feature>
<feature type="region of interest" description="Disordered" evidence="1">
    <location>
        <begin position="2115"/>
        <end position="2139"/>
    </location>
</feature>
<protein>
    <submittedName>
        <fullName evidence="5">T9SS type A sorting domain-containing protein</fullName>
    </submittedName>
</protein>
<dbReference type="Pfam" id="PF18962">
    <property type="entry name" value="Por_Secre_tail"/>
    <property type="match status" value="1"/>
</dbReference>
<feature type="domain" description="Secretion system C-terminal sorting" evidence="3">
    <location>
        <begin position="3500"/>
        <end position="3578"/>
    </location>
</feature>
<feature type="chain" id="PRO_5037710847" evidence="2">
    <location>
        <begin position="28"/>
        <end position="3580"/>
    </location>
</feature>
<evidence type="ECO:0000259" key="4">
    <source>
        <dbReference type="Pfam" id="PF19406"/>
    </source>
</evidence>
<dbReference type="Proteomes" id="UP000650081">
    <property type="component" value="Unassembled WGS sequence"/>
</dbReference>
<feature type="region of interest" description="Disordered" evidence="1">
    <location>
        <begin position="2320"/>
        <end position="2340"/>
    </location>
</feature>
<dbReference type="InterPro" id="IPR026444">
    <property type="entry name" value="Secre_tail"/>
</dbReference>
<gene>
    <name evidence="5" type="ORF">H9S92_03060</name>
</gene>
<keyword evidence="2" id="KW-0732">Signal</keyword>
<evidence type="ECO:0000259" key="3">
    <source>
        <dbReference type="Pfam" id="PF18962"/>
    </source>
</evidence>